<dbReference type="Proteomes" id="UP000618579">
    <property type="component" value="Unassembled WGS sequence"/>
</dbReference>
<protein>
    <submittedName>
        <fullName evidence="2">Uncharacterized protein</fullName>
    </submittedName>
</protein>
<accession>A0ABX1ZHF9</accession>
<dbReference type="EMBL" id="WHNZ01000013">
    <property type="protein sequence ID" value="NOU99514.1"/>
    <property type="molecule type" value="Genomic_DNA"/>
</dbReference>
<evidence type="ECO:0000313" key="2">
    <source>
        <dbReference type="EMBL" id="NOU99514.1"/>
    </source>
</evidence>
<keyword evidence="3" id="KW-1185">Reference proteome</keyword>
<sequence length="318" mass="36613">MFLVIVIVFVIVILGIYLLKQKELKTYQDHEHKKHDETNKNQSPINELDITSPKGASNQALHKTAYRQNQTTKHILKPNYESKPKYDSKAQISSTPQTMIKQPLQKIYPGLRKMATIWRKPADAETCYRCNGALTAEKINLASFKYGKIQGYVHTSAWACPVCKYVCANESAIVEIKKQVPGHQFQINEWGVIPKIITPVNETKKHEFKWPSTYAVETLKPGSQKVGSQFSQESPLHKLGYKITDSNRTKRWTILENEALPKLGLEKVANVIATNVKARKRQKGGAKKYSHAIYEWEYDLKKLKDTYYRRDFQWPSTD</sequence>
<feature type="compositionally biased region" description="Basic and acidic residues" evidence="1">
    <location>
        <begin position="30"/>
        <end position="39"/>
    </location>
</feature>
<name>A0ABX1ZHF9_9BACL</name>
<reference evidence="2 3" key="1">
    <citation type="submission" date="2019-10" db="EMBL/GenBank/DDBJ databases">
        <title>Description of Paenibacillus pedi sp. nov.</title>
        <authorList>
            <person name="Carlier A."/>
            <person name="Qi S."/>
        </authorList>
    </citation>
    <scope>NUCLEOTIDE SEQUENCE [LARGE SCALE GENOMIC DNA]</scope>
    <source>
        <strain evidence="2 3">LMG 31457</strain>
    </source>
</reference>
<evidence type="ECO:0000256" key="1">
    <source>
        <dbReference type="SAM" id="MobiDB-lite"/>
    </source>
</evidence>
<evidence type="ECO:0000313" key="3">
    <source>
        <dbReference type="Proteomes" id="UP000618579"/>
    </source>
</evidence>
<feature type="region of interest" description="Disordered" evidence="1">
    <location>
        <begin position="30"/>
        <end position="53"/>
    </location>
</feature>
<proteinExistence type="predicted"/>
<dbReference type="RefSeq" id="WP_171682390.1">
    <property type="nucleotide sequence ID" value="NZ_WHNZ01000013.1"/>
</dbReference>
<gene>
    <name evidence="2" type="ORF">GC097_05675</name>
</gene>
<organism evidence="2 3">
    <name type="scientific">Paenibacillus planticolens</name>
    <dbReference type="NCBI Taxonomy" id="2654976"/>
    <lineage>
        <taxon>Bacteria</taxon>
        <taxon>Bacillati</taxon>
        <taxon>Bacillota</taxon>
        <taxon>Bacilli</taxon>
        <taxon>Bacillales</taxon>
        <taxon>Paenibacillaceae</taxon>
        <taxon>Paenibacillus</taxon>
    </lineage>
</organism>
<comment type="caution">
    <text evidence="2">The sequence shown here is derived from an EMBL/GenBank/DDBJ whole genome shotgun (WGS) entry which is preliminary data.</text>
</comment>